<feature type="chain" id="PRO_5002893602" evidence="1">
    <location>
        <begin position="28"/>
        <end position="99"/>
    </location>
</feature>
<dbReference type="RefSeq" id="WP_008955022.1">
    <property type="nucleotide sequence ID" value="NZ_ACIS01000008.1"/>
</dbReference>
<evidence type="ECO:0000313" key="3">
    <source>
        <dbReference type="EMBL" id="EEG07680.1"/>
    </source>
</evidence>
<proteinExistence type="predicted"/>
<evidence type="ECO:0000259" key="2">
    <source>
        <dbReference type="PROSITE" id="PS50914"/>
    </source>
</evidence>
<keyword evidence="1" id="KW-0732">Signal</keyword>
<dbReference type="Proteomes" id="UP000003165">
    <property type="component" value="Unassembled WGS sequence"/>
</dbReference>
<dbReference type="AlphaFoldDB" id="B9Z636"/>
<dbReference type="eggNOG" id="COG2823">
    <property type="taxonomic scope" value="Bacteria"/>
</dbReference>
<dbReference type="PROSITE" id="PS50914">
    <property type="entry name" value="BON"/>
    <property type="match status" value="1"/>
</dbReference>
<dbReference type="EMBL" id="ACIS01000008">
    <property type="protein sequence ID" value="EEG07680.1"/>
    <property type="molecule type" value="Genomic_DNA"/>
</dbReference>
<evidence type="ECO:0000256" key="1">
    <source>
        <dbReference type="SAM" id="SignalP"/>
    </source>
</evidence>
<keyword evidence="4" id="KW-1185">Reference proteome</keyword>
<organism evidence="3 4">
    <name type="scientific">Pseudogulbenkiania ferrooxidans 2002</name>
    <dbReference type="NCBI Taxonomy" id="279714"/>
    <lineage>
        <taxon>Bacteria</taxon>
        <taxon>Pseudomonadati</taxon>
        <taxon>Pseudomonadota</taxon>
        <taxon>Betaproteobacteria</taxon>
        <taxon>Neisseriales</taxon>
        <taxon>Chromobacteriaceae</taxon>
        <taxon>Pseudogulbenkiania</taxon>
    </lineage>
</organism>
<accession>B9Z636</accession>
<comment type="caution">
    <text evidence="3">The sequence shown here is derived from an EMBL/GenBank/DDBJ whole genome shotgun (WGS) entry which is preliminary data.</text>
</comment>
<evidence type="ECO:0000313" key="4">
    <source>
        <dbReference type="Proteomes" id="UP000003165"/>
    </source>
</evidence>
<dbReference type="Gene3D" id="3.30.1340.30">
    <property type="match status" value="1"/>
</dbReference>
<dbReference type="InterPro" id="IPR007055">
    <property type="entry name" value="BON_dom"/>
</dbReference>
<reference evidence="3 4" key="1">
    <citation type="submission" date="2009-02" db="EMBL/GenBank/DDBJ databases">
        <title>Sequencing of the draft genome and assembly of Lutiella nitroferrum 2002.</title>
        <authorList>
            <consortium name="US DOE Joint Genome Institute (JGI-PGF)"/>
            <person name="Lucas S."/>
            <person name="Copeland A."/>
            <person name="Lapidus A."/>
            <person name="Glavina del Rio T."/>
            <person name="Tice H."/>
            <person name="Bruce D."/>
            <person name="Goodwin L."/>
            <person name="Pitluck S."/>
            <person name="Larimer F."/>
            <person name="Land M.L."/>
            <person name="Hauser L."/>
            <person name="Coates J.D."/>
        </authorList>
    </citation>
    <scope>NUCLEOTIDE SEQUENCE [LARGE SCALE GENOMIC DNA]</scope>
    <source>
        <strain evidence="3 4">2002</strain>
    </source>
</reference>
<gene>
    <name evidence="3" type="ORF">FuraDRAFT_3002</name>
</gene>
<feature type="domain" description="BON" evidence="2">
    <location>
        <begin position="31"/>
        <end position="99"/>
    </location>
</feature>
<sequence precursor="true">MKQRVFASKLVMALLAATLLPAQFALADEAADAALAAKVKTAIDANPTLKAFNLKVSGKNNDVTIEGNVDEGLQMAEVGAIAEKVDGVKFVFNNIMPKN</sequence>
<feature type="signal peptide" evidence="1">
    <location>
        <begin position="1"/>
        <end position="27"/>
    </location>
</feature>
<protein>
    <submittedName>
        <fullName evidence="3">Transport-associated protein</fullName>
    </submittedName>
</protein>
<dbReference type="Pfam" id="PF04972">
    <property type="entry name" value="BON"/>
    <property type="match status" value="1"/>
</dbReference>
<name>B9Z636_9NEIS</name>